<organism evidence="2 3">
    <name type="scientific">Candidatus Kuenenbacteria bacterium CG08_land_8_20_14_0_20_37_23</name>
    <dbReference type="NCBI Taxonomy" id="1974617"/>
    <lineage>
        <taxon>Bacteria</taxon>
        <taxon>Candidatus Kueneniibacteriota</taxon>
    </lineage>
</organism>
<keyword evidence="1" id="KW-1133">Transmembrane helix</keyword>
<keyword evidence="1" id="KW-0472">Membrane</keyword>
<dbReference type="AlphaFoldDB" id="A0A2M6XSF3"/>
<feature type="transmembrane region" description="Helical" evidence="1">
    <location>
        <begin position="148"/>
        <end position="165"/>
    </location>
</feature>
<reference evidence="3" key="1">
    <citation type="submission" date="2017-09" db="EMBL/GenBank/DDBJ databases">
        <title>Depth-based differentiation of microbial function through sediment-hosted aquifers and enrichment of novel symbionts in the deep terrestrial subsurface.</title>
        <authorList>
            <person name="Probst A.J."/>
            <person name="Ladd B."/>
            <person name="Jarett J.K."/>
            <person name="Geller-Mcgrath D.E."/>
            <person name="Sieber C.M.K."/>
            <person name="Emerson J.B."/>
            <person name="Anantharaman K."/>
            <person name="Thomas B.C."/>
            <person name="Malmstrom R."/>
            <person name="Stieglmeier M."/>
            <person name="Klingl A."/>
            <person name="Woyke T."/>
            <person name="Ryan C.M."/>
            <person name="Banfield J.F."/>
        </authorList>
    </citation>
    <scope>NUCLEOTIDE SEQUENCE [LARGE SCALE GENOMIC DNA]</scope>
</reference>
<accession>A0A2M6XSF3</accession>
<keyword evidence="1" id="KW-0812">Transmembrane</keyword>
<protein>
    <recommendedName>
        <fullName evidence="4">Glycosyltransferase RgtA/B/C/D-like domain-containing protein</fullName>
    </recommendedName>
</protein>
<feature type="transmembrane region" description="Helical" evidence="1">
    <location>
        <begin position="320"/>
        <end position="337"/>
    </location>
</feature>
<name>A0A2M6XSF3_9BACT</name>
<sequence>MRLDCKPKNSNCLKNKSYIYFILFFVVLSYFLWLNSTAVFPDPDSFYHAAIVELMSNSGVIKDFDWLPLTTLNEVYVDHHFLYHLILVPLVLFLNPLVAMKLSGVIFASLAIIFFYWFLRRHKIRYSLIYPLILICSHQFIFRMNLAKIPSLSLIFLLIFLYCLFRREDKWSWRIFMICFFYVWLYGGWVIMAGIGLIYWFISGIYAWYNKKEGNILAVRYYILDIARVLFSRLNIKLLLNIMSGFIFGLVINPYFPKNLLFYWQQTIKIGLINYREIISVGGEWYGFNIVDLIGTDVFVFILLVVSIGFFFLNLKKQNVKNWTLFFVVIIFFFLTVKSKRNIEYFVPLSLIFSAFTIDSILDKNKMIRCKNWIKDFVDKKKFLAVLLAILTILQIPIIVGFNYVGLKRALGQGYNFNQFYGVAQWLADNTIQGDIVFHDDWSYWSVLFYRNKSNRYIIGLDPTFMYLQDHNKYWLWHDITLGKVSGDVCKKIKDEFGAAYVLVRKENKIMVDNIEKDKACVKVYSDNEVDVYAINV</sequence>
<evidence type="ECO:0000313" key="2">
    <source>
        <dbReference type="EMBL" id="PIU10578.1"/>
    </source>
</evidence>
<evidence type="ECO:0008006" key="4">
    <source>
        <dbReference type="Google" id="ProtNLM"/>
    </source>
</evidence>
<dbReference type="EMBL" id="PEXX01000040">
    <property type="protein sequence ID" value="PIU10578.1"/>
    <property type="molecule type" value="Genomic_DNA"/>
</dbReference>
<evidence type="ECO:0000313" key="3">
    <source>
        <dbReference type="Proteomes" id="UP000230586"/>
    </source>
</evidence>
<feature type="transmembrane region" description="Helical" evidence="1">
    <location>
        <begin position="18"/>
        <end position="36"/>
    </location>
</feature>
<feature type="transmembrane region" description="Helical" evidence="1">
    <location>
        <begin position="343"/>
        <end position="362"/>
    </location>
</feature>
<dbReference type="Proteomes" id="UP000230586">
    <property type="component" value="Unassembled WGS sequence"/>
</dbReference>
<feature type="transmembrane region" description="Helical" evidence="1">
    <location>
        <begin position="98"/>
        <end position="119"/>
    </location>
</feature>
<feature type="transmembrane region" description="Helical" evidence="1">
    <location>
        <begin position="383"/>
        <end position="405"/>
    </location>
</feature>
<gene>
    <name evidence="2" type="ORF">COT27_02310</name>
</gene>
<evidence type="ECO:0000256" key="1">
    <source>
        <dbReference type="SAM" id="Phobius"/>
    </source>
</evidence>
<feature type="transmembrane region" description="Helical" evidence="1">
    <location>
        <begin position="293"/>
        <end position="313"/>
    </location>
</feature>
<feature type="transmembrane region" description="Helical" evidence="1">
    <location>
        <begin position="177"/>
        <end position="202"/>
    </location>
</feature>
<comment type="caution">
    <text evidence="2">The sequence shown here is derived from an EMBL/GenBank/DDBJ whole genome shotgun (WGS) entry which is preliminary data.</text>
</comment>
<proteinExistence type="predicted"/>
<feature type="transmembrane region" description="Helical" evidence="1">
    <location>
        <begin position="238"/>
        <end position="256"/>
    </location>
</feature>